<dbReference type="PANTHER" id="PTHR33121">
    <property type="entry name" value="CYCLIC DI-GMP PHOSPHODIESTERASE PDEF"/>
    <property type="match status" value="1"/>
</dbReference>
<dbReference type="Pfam" id="PF00563">
    <property type="entry name" value="EAL"/>
    <property type="match status" value="1"/>
</dbReference>
<evidence type="ECO:0000313" key="3">
    <source>
        <dbReference type="EMBL" id="MRX82674.1"/>
    </source>
</evidence>
<dbReference type="InterPro" id="IPR043128">
    <property type="entry name" value="Rev_trsase/Diguanyl_cyclase"/>
</dbReference>
<accession>A0A6N7RND9</accession>
<feature type="domain" description="GGDEF" evidence="2">
    <location>
        <begin position="11"/>
        <end position="135"/>
    </location>
</feature>
<dbReference type="Gene3D" id="3.30.70.270">
    <property type="match status" value="1"/>
</dbReference>
<proteinExistence type="predicted"/>
<comment type="caution">
    <text evidence="3">The sequence shown here is derived from an EMBL/GenBank/DDBJ whole genome shotgun (WGS) entry which is preliminary data.</text>
</comment>
<feature type="domain" description="EAL" evidence="1">
    <location>
        <begin position="144"/>
        <end position="397"/>
    </location>
</feature>
<evidence type="ECO:0000259" key="2">
    <source>
        <dbReference type="PROSITE" id="PS50887"/>
    </source>
</evidence>
<dbReference type="SUPFAM" id="SSF141868">
    <property type="entry name" value="EAL domain-like"/>
    <property type="match status" value="1"/>
</dbReference>
<dbReference type="InterPro" id="IPR029787">
    <property type="entry name" value="Nucleotide_cyclase"/>
</dbReference>
<organism evidence="3 4">
    <name type="scientific">Eggerthella guodeyinii</name>
    <dbReference type="NCBI Taxonomy" id="2690837"/>
    <lineage>
        <taxon>Bacteria</taxon>
        <taxon>Bacillati</taxon>
        <taxon>Actinomycetota</taxon>
        <taxon>Coriobacteriia</taxon>
        <taxon>Eggerthellales</taxon>
        <taxon>Eggerthellaceae</taxon>
        <taxon>Eggerthella</taxon>
    </lineage>
</organism>
<dbReference type="Gene3D" id="3.20.20.450">
    <property type="entry name" value="EAL domain"/>
    <property type="match status" value="1"/>
</dbReference>
<name>A0A6N7RND9_9ACTN</name>
<sequence>MDELVAAHPRIRYVLVCVDVDRFCAYNARFGYDAGDTLLVLLGDALSRLLSPESAAARLYADRFALLVPRELLDEAVFLARFSYRPEGAFCSVRSGVYEVEGHDLGAASMLDNALLALRAAKRGAGESRVRTFRAELRDEAFFFQDIVREFAPSLREGLISPRFQPIVSCPDGRLAGVEILARWNRVTGGYPSPARFVPVLEEAGFVVELDMHMIVRALVHLREWIDAGLQAVPVSVNVSRLSLRVPDLLRRIEALLHAYRLPSCLLRLEVSEQAWSIDSAQLKASLAELRDAGLSVAVDDFGAGSTSLESLAGSPVDVVKIDKVFLRTQMSERDGAVVRSLVQLAHDLDLVVTVEGVETEEQAAFLRDAGVDCAQGFLYAPPLDRASFEERLAGGGGAECEKGSAHEAR</sequence>
<dbReference type="InterPro" id="IPR050706">
    <property type="entry name" value="Cyclic-di-GMP_PDE-like"/>
</dbReference>
<dbReference type="InterPro" id="IPR000160">
    <property type="entry name" value="GGDEF_dom"/>
</dbReference>
<dbReference type="EMBL" id="VTFY01000007">
    <property type="protein sequence ID" value="MRX82674.1"/>
    <property type="molecule type" value="Genomic_DNA"/>
</dbReference>
<protein>
    <submittedName>
        <fullName evidence="3">EAL domain-containing protein</fullName>
    </submittedName>
</protein>
<dbReference type="GO" id="GO:0071111">
    <property type="term" value="F:cyclic-guanylate-specific phosphodiesterase activity"/>
    <property type="evidence" value="ECO:0007669"/>
    <property type="project" value="InterPro"/>
</dbReference>
<dbReference type="SUPFAM" id="SSF55073">
    <property type="entry name" value="Nucleotide cyclase"/>
    <property type="match status" value="1"/>
</dbReference>
<dbReference type="CDD" id="cd01948">
    <property type="entry name" value="EAL"/>
    <property type="match status" value="1"/>
</dbReference>
<keyword evidence="4" id="KW-1185">Reference proteome</keyword>
<dbReference type="Pfam" id="PF00990">
    <property type="entry name" value="GGDEF"/>
    <property type="match status" value="1"/>
</dbReference>
<gene>
    <name evidence="3" type="ORF">GJG86_09235</name>
</gene>
<dbReference type="SMART" id="SM00267">
    <property type="entry name" value="GGDEF"/>
    <property type="match status" value="1"/>
</dbReference>
<dbReference type="SMART" id="SM00052">
    <property type="entry name" value="EAL"/>
    <property type="match status" value="1"/>
</dbReference>
<dbReference type="PROSITE" id="PS50887">
    <property type="entry name" value="GGDEF"/>
    <property type="match status" value="1"/>
</dbReference>
<dbReference type="PROSITE" id="PS50883">
    <property type="entry name" value="EAL"/>
    <property type="match status" value="1"/>
</dbReference>
<dbReference type="Proteomes" id="UP000438093">
    <property type="component" value="Unassembled WGS sequence"/>
</dbReference>
<dbReference type="InterPro" id="IPR001633">
    <property type="entry name" value="EAL_dom"/>
</dbReference>
<dbReference type="InterPro" id="IPR035919">
    <property type="entry name" value="EAL_sf"/>
</dbReference>
<dbReference type="AlphaFoldDB" id="A0A6N7RND9"/>
<dbReference type="PANTHER" id="PTHR33121:SF70">
    <property type="entry name" value="SIGNALING PROTEIN YKOW"/>
    <property type="match status" value="1"/>
</dbReference>
<reference evidence="4" key="1">
    <citation type="submission" date="2019-08" db="EMBL/GenBank/DDBJ databases">
        <title>Arthrobacter sp. nov., isolated from plateau pika and Tibetan wild ass.</title>
        <authorList>
            <person name="Ge Y."/>
        </authorList>
    </citation>
    <scope>NUCLEOTIDE SEQUENCE [LARGE SCALE GENOMIC DNA]</scope>
    <source>
        <strain evidence="4">HF-4214</strain>
    </source>
</reference>
<evidence type="ECO:0000313" key="4">
    <source>
        <dbReference type="Proteomes" id="UP000438093"/>
    </source>
</evidence>
<evidence type="ECO:0000259" key="1">
    <source>
        <dbReference type="PROSITE" id="PS50883"/>
    </source>
</evidence>